<comment type="pathway">
    <text evidence="1">Carbohydrate degradation; glycolysis; D-glyceraldehyde 3-phosphate and glycerone phosphate from D-glucose: step 4/4.</text>
</comment>
<sequence length="237" mass="25156">MATDTPPLAEPGVAVNAFVEAALPDTTLKHTAQALAADDKDLLAIDESIRTCNRRFAKLGVPQTVQARRAYRELIITTPNLRDSISGVIVCAETIRQHTADGVPFLSVLSRAGIGTGIKFDLGTTPMAGHPGERITEGLDGLRARLAAINTDAGQRLPWPVAFSFGRAIQQPALTTRDGQDANAARAQQALQRRVAANRDARRGTDTLPHGVSTRDEHGVAASAPGQHGIPEDGRQP</sequence>
<keyword evidence="9" id="KW-1185">Reference proteome</keyword>
<comment type="similarity">
    <text evidence="2">Belongs to the class I fructose-bisphosphate aldolase family.</text>
</comment>
<dbReference type="InterPro" id="IPR013785">
    <property type="entry name" value="Aldolase_TIM"/>
</dbReference>
<dbReference type="SUPFAM" id="SSF51569">
    <property type="entry name" value="Aldolase"/>
    <property type="match status" value="2"/>
</dbReference>
<dbReference type="Proteomes" id="UP000655366">
    <property type="component" value="Unassembled WGS sequence"/>
</dbReference>
<dbReference type="GO" id="GO:0006096">
    <property type="term" value="P:glycolytic process"/>
    <property type="evidence" value="ECO:0007669"/>
    <property type="project" value="UniProtKB-KW"/>
</dbReference>
<dbReference type="EC" id="4.1.2.13" evidence="3"/>
<dbReference type="PANTHER" id="PTHR11627">
    <property type="entry name" value="FRUCTOSE-BISPHOSPHATE ALDOLASE"/>
    <property type="match status" value="1"/>
</dbReference>
<evidence type="ECO:0000256" key="4">
    <source>
        <dbReference type="ARBA" id="ARBA00023152"/>
    </source>
</evidence>
<dbReference type="AlphaFoldDB" id="A0A931G8C2"/>
<evidence type="ECO:0000256" key="2">
    <source>
        <dbReference type="ARBA" id="ARBA00010387"/>
    </source>
</evidence>
<evidence type="ECO:0000256" key="7">
    <source>
        <dbReference type="SAM" id="MobiDB-lite"/>
    </source>
</evidence>
<dbReference type="InterPro" id="IPR000741">
    <property type="entry name" value="FBA_I"/>
</dbReference>
<feature type="region of interest" description="Disordered" evidence="7">
    <location>
        <begin position="192"/>
        <end position="237"/>
    </location>
</feature>
<name>A0A931G8C2_9MICC</name>
<reference evidence="8 9" key="1">
    <citation type="submission" date="2020-11" db="EMBL/GenBank/DDBJ databases">
        <title>Arthrobacter antarcticus sp. nov., isolated from Antarctic Soil.</title>
        <authorList>
            <person name="Li J."/>
        </authorList>
    </citation>
    <scope>NUCLEOTIDE SEQUENCE [LARGE SCALE GENOMIC DNA]</scope>
    <source>
        <strain evidence="8 9">Z1-20</strain>
    </source>
</reference>
<dbReference type="GO" id="GO:0004332">
    <property type="term" value="F:fructose-bisphosphate aldolase activity"/>
    <property type="evidence" value="ECO:0007669"/>
    <property type="project" value="UniProtKB-EC"/>
</dbReference>
<keyword evidence="5" id="KW-0456">Lyase</keyword>
<dbReference type="Pfam" id="PF00274">
    <property type="entry name" value="Glycolytic"/>
    <property type="match status" value="1"/>
</dbReference>
<evidence type="ECO:0000313" key="8">
    <source>
        <dbReference type="EMBL" id="MBG0740099.1"/>
    </source>
</evidence>
<evidence type="ECO:0000256" key="1">
    <source>
        <dbReference type="ARBA" id="ARBA00004714"/>
    </source>
</evidence>
<evidence type="ECO:0000256" key="3">
    <source>
        <dbReference type="ARBA" id="ARBA00013068"/>
    </source>
</evidence>
<evidence type="ECO:0000313" key="9">
    <source>
        <dbReference type="Proteomes" id="UP000655366"/>
    </source>
</evidence>
<dbReference type="RefSeq" id="WP_196397044.1">
    <property type="nucleotide sequence ID" value="NZ_JADNYM010000014.1"/>
</dbReference>
<protein>
    <recommendedName>
        <fullName evidence="3">fructose-bisphosphate aldolase</fullName>
        <ecNumber evidence="3">4.1.2.13</ecNumber>
    </recommendedName>
    <alternativeName>
        <fullName evidence="6">Fructose-bisphosphate aldolase class I</fullName>
    </alternativeName>
</protein>
<gene>
    <name evidence="8" type="ORF">IV500_11975</name>
</gene>
<organism evidence="8 9">
    <name type="scientific">Arthrobacter terrae</name>
    <dbReference type="NCBI Taxonomy" id="2935737"/>
    <lineage>
        <taxon>Bacteria</taxon>
        <taxon>Bacillati</taxon>
        <taxon>Actinomycetota</taxon>
        <taxon>Actinomycetes</taxon>
        <taxon>Micrococcales</taxon>
        <taxon>Micrococcaceae</taxon>
        <taxon>Arthrobacter</taxon>
    </lineage>
</organism>
<evidence type="ECO:0000256" key="5">
    <source>
        <dbReference type="ARBA" id="ARBA00023239"/>
    </source>
</evidence>
<keyword evidence="4" id="KW-0324">Glycolysis</keyword>
<dbReference type="EMBL" id="JADNYM010000014">
    <property type="protein sequence ID" value="MBG0740099.1"/>
    <property type="molecule type" value="Genomic_DNA"/>
</dbReference>
<accession>A0A931G8C2</accession>
<comment type="caution">
    <text evidence="8">The sequence shown here is derived from an EMBL/GenBank/DDBJ whole genome shotgun (WGS) entry which is preliminary data.</text>
</comment>
<proteinExistence type="inferred from homology"/>
<evidence type="ECO:0000256" key="6">
    <source>
        <dbReference type="ARBA" id="ARBA00029799"/>
    </source>
</evidence>
<dbReference type="Gene3D" id="3.20.20.70">
    <property type="entry name" value="Aldolase class I"/>
    <property type="match status" value="2"/>
</dbReference>